<name>A0AAJ5VTW4_9HYPH</name>
<evidence type="ECO:0000313" key="2">
    <source>
        <dbReference type="Proteomes" id="UP001217476"/>
    </source>
</evidence>
<evidence type="ECO:0000313" key="1">
    <source>
        <dbReference type="EMBL" id="WEK03855.1"/>
    </source>
</evidence>
<gene>
    <name evidence="1" type="ORF">P0Y65_16925</name>
</gene>
<dbReference type="Proteomes" id="UP001217476">
    <property type="component" value="Chromosome"/>
</dbReference>
<protein>
    <submittedName>
        <fullName evidence="1">Uncharacterized protein</fullName>
    </submittedName>
</protein>
<dbReference type="AlphaFoldDB" id="A0AAJ5VTW4"/>
<sequence length="62" mass="6549">MNFSWTSLTQSQRLALRNLCANGPHELPRDLGEQLTSLGLAEPLSQGGYGVSPLGLTVAPAN</sequence>
<organism evidence="1 2">
    <name type="scientific">Candidatus Devosia phytovorans</name>
    <dbReference type="NCBI Taxonomy" id="3121372"/>
    <lineage>
        <taxon>Bacteria</taxon>
        <taxon>Pseudomonadati</taxon>
        <taxon>Pseudomonadota</taxon>
        <taxon>Alphaproteobacteria</taxon>
        <taxon>Hyphomicrobiales</taxon>
        <taxon>Devosiaceae</taxon>
        <taxon>Devosia</taxon>
    </lineage>
</organism>
<dbReference type="EMBL" id="CP119312">
    <property type="protein sequence ID" value="WEK03855.1"/>
    <property type="molecule type" value="Genomic_DNA"/>
</dbReference>
<reference evidence="1" key="1">
    <citation type="submission" date="2023-03" db="EMBL/GenBank/DDBJ databases">
        <title>Andean soil-derived lignocellulolytic bacterial consortium as a source of novel taxa and putative plastic-active enzymes.</title>
        <authorList>
            <person name="Diaz-Garcia L."/>
            <person name="Chuvochina M."/>
            <person name="Feuerriegel G."/>
            <person name="Bunk B."/>
            <person name="Sproer C."/>
            <person name="Streit W.R."/>
            <person name="Rodriguez L.M."/>
            <person name="Overmann J."/>
            <person name="Jimenez D.J."/>
        </authorList>
    </citation>
    <scope>NUCLEOTIDE SEQUENCE</scope>
    <source>
        <strain evidence="1">MAG 4196</strain>
    </source>
</reference>
<accession>A0AAJ5VTW4</accession>
<proteinExistence type="predicted"/>